<dbReference type="EMBL" id="RSAS01000427">
    <property type="protein sequence ID" value="RRR71838.1"/>
    <property type="molecule type" value="Genomic_DNA"/>
</dbReference>
<proteinExistence type="predicted"/>
<dbReference type="Proteomes" id="UP000280307">
    <property type="component" value="Unassembled WGS sequence"/>
</dbReference>
<dbReference type="SUPFAM" id="SSF88723">
    <property type="entry name" value="PIN domain-like"/>
    <property type="match status" value="1"/>
</dbReference>
<protein>
    <submittedName>
        <fullName evidence="2">PIN domain-containing protein</fullName>
    </submittedName>
</protein>
<gene>
    <name evidence="2" type="ORF">EI684_10935</name>
</gene>
<organism evidence="2 3">
    <name type="scientific">Candidatus Viridilinea halotolerans</name>
    <dbReference type="NCBI Taxonomy" id="2491704"/>
    <lineage>
        <taxon>Bacteria</taxon>
        <taxon>Bacillati</taxon>
        <taxon>Chloroflexota</taxon>
        <taxon>Chloroflexia</taxon>
        <taxon>Chloroflexales</taxon>
        <taxon>Chloroflexineae</taxon>
        <taxon>Oscillochloridaceae</taxon>
        <taxon>Candidatus Viridilinea</taxon>
    </lineage>
</organism>
<evidence type="ECO:0000313" key="3">
    <source>
        <dbReference type="Proteomes" id="UP000280307"/>
    </source>
</evidence>
<dbReference type="Pfam" id="PF01850">
    <property type="entry name" value="PIN"/>
    <property type="match status" value="1"/>
</dbReference>
<feature type="domain" description="PIN" evidence="1">
    <location>
        <begin position="5"/>
        <end position="51"/>
    </location>
</feature>
<sequence length="83" mass="9222">MTLRYLLDTNVISEPLRPEPHPAVMARLQEYGGMSAIASVVWHELLYGVERRCSSAPLFFPYYGASCHSKTSSGSSRPFSLLS</sequence>
<reference evidence="2 3" key="1">
    <citation type="submission" date="2018-12" db="EMBL/GenBank/DDBJ databases">
        <title>Genome Sequence of Candidatus Viridilinea halotolerans isolated from saline sulfide-rich spring.</title>
        <authorList>
            <person name="Grouzdev D.S."/>
            <person name="Burganskaya E.I."/>
            <person name="Krutkina M.S."/>
            <person name="Sukhacheva M.V."/>
            <person name="Gorlenko V.M."/>
        </authorList>
    </citation>
    <scope>NUCLEOTIDE SEQUENCE [LARGE SCALE GENOMIC DNA]</scope>
    <source>
        <strain evidence="2">Chok-6</strain>
    </source>
</reference>
<dbReference type="AlphaFoldDB" id="A0A426TZL7"/>
<evidence type="ECO:0000259" key="1">
    <source>
        <dbReference type="Pfam" id="PF01850"/>
    </source>
</evidence>
<name>A0A426TZL7_9CHLR</name>
<dbReference type="InterPro" id="IPR002716">
    <property type="entry name" value="PIN_dom"/>
</dbReference>
<evidence type="ECO:0000313" key="2">
    <source>
        <dbReference type="EMBL" id="RRR71838.1"/>
    </source>
</evidence>
<comment type="caution">
    <text evidence="2">The sequence shown here is derived from an EMBL/GenBank/DDBJ whole genome shotgun (WGS) entry which is preliminary data.</text>
</comment>
<accession>A0A426TZL7</accession>
<dbReference type="Gene3D" id="3.40.50.1010">
    <property type="entry name" value="5'-nuclease"/>
    <property type="match status" value="1"/>
</dbReference>
<dbReference type="InterPro" id="IPR029060">
    <property type="entry name" value="PIN-like_dom_sf"/>
</dbReference>